<feature type="coiled-coil region" evidence="1">
    <location>
        <begin position="197"/>
        <end position="224"/>
    </location>
</feature>
<dbReference type="EMBL" id="OC860608">
    <property type="protein sequence ID" value="CAD7628729.1"/>
    <property type="molecule type" value="Genomic_DNA"/>
</dbReference>
<dbReference type="OrthoDB" id="310870at2759"/>
<evidence type="ECO:0000313" key="4">
    <source>
        <dbReference type="Proteomes" id="UP000759131"/>
    </source>
</evidence>
<dbReference type="PANTHER" id="PTHR13030">
    <property type="entry name" value="NUDIX HYDROLASE"/>
    <property type="match status" value="1"/>
</dbReference>
<dbReference type="EMBL" id="CAJPIZ010006033">
    <property type="protein sequence ID" value="CAG2109159.1"/>
    <property type="molecule type" value="Genomic_DNA"/>
</dbReference>
<dbReference type="Pfam" id="PF25969">
    <property type="entry name" value="NUDT9_N"/>
    <property type="match status" value="1"/>
</dbReference>
<keyword evidence="2" id="KW-0812">Transmembrane</keyword>
<keyword evidence="1" id="KW-0175">Coiled coil</keyword>
<evidence type="ECO:0000256" key="2">
    <source>
        <dbReference type="SAM" id="Phobius"/>
    </source>
</evidence>
<proteinExistence type="predicted"/>
<dbReference type="SUPFAM" id="SSF55811">
    <property type="entry name" value="Nudix"/>
    <property type="match status" value="1"/>
</dbReference>
<gene>
    <name evidence="3" type="ORF">OSB1V03_LOCUS9150</name>
</gene>
<keyword evidence="4" id="KW-1185">Reference proteome</keyword>
<protein>
    <submittedName>
        <fullName evidence="3">Uncharacterized protein</fullName>
    </submittedName>
</protein>
<dbReference type="Proteomes" id="UP000759131">
    <property type="component" value="Unassembled WGS sequence"/>
</dbReference>
<accession>A0A7R9KUV9</accession>
<dbReference type="GO" id="GO:0047631">
    <property type="term" value="F:ADP-ribose diphosphatase activity"/>
    <property type="evidence" value="ECO:0007669"/>
    <property type="project" value="InterPro"/>
</dbReference>
<evidence type="ECO:0000256" key="1">
    <source>
        <dbReference type="SAM" id="Coils"/>
    </source>
</evidence>
<sequence length="575" mass="66225">MWGCDKSDSTVKCGSYPTDSIDKYTNQTVNVCFEERVCPVGGVWPYLFSIQYFIFLKLVLMTLLYALFAATASRLQTETDNIWKYQRYILVVDFAHRLPLPAPLNAFYYVYLVLKWPYRWVTCYYCCRRGGGTDTTDGRRHRNNVMLPMSDQSDKYCENRLTEEDYNFWRHLAREYYRKEELKGEEANIAKKEWEAVQTITEEIEHEKKVLRQLKGKVTELERLMNQSHVYLESIKHLATKHWGLDMEDSGSGGGGGQTLVHFLARHSPYVGTRVQRVPIPDKYVAWEVMWIDYDPVAYSMPKMDFPAARQAMVDEDILLLQELQVEDVISKLPILQWNARCVNPAGITIDRLSWIRTADITVDGHNQHVLYKLDNGIPLNPIGRTGLRGRGALPRWGPNHYVILIITRWQSLMASNNVLEFVVENTERRDQLSLPSCFVGGECLYLDLQTLFKAGDNWTTSAEMIDFFRAAAQPSAATSATLTGLLAPAVAVTPGFKWERVAVGYLDDPYNTDNAWKEMELWHIHYTDGDCLADRMHSAYCHWRIVTEDVFTKLPPSQAQLIQDLTNKLKPNIL</sequence>
<reference evidence="3" key="1">
    <citation type="submission" date="2020-11" db="EMBL/GenBank/DDBJ databases">
        <authorList>
            <person name="Tran Van P."/>
        </authorList>
    </citation>
    <scope>NUCLEOTIDE SEQUENCE</scope>
</reference>
<dbReference type="PANTHER" id="PTHR13030:SF13">
    <property type="entry name" value="NUDIX HYDROLASE DOMAIN-CONTAINING PROTEIN"/>
    <property type="match status" value="1"/>
</dbReference>
<keyword evidence="2" id="KW-0472">Membrane</keyword>
<dbReference type="Gene3D" id="3.90.79.10">
    <property type="entry name" value="Nucleoside Triphosphate Pyrophosphohydrolase"/>
    <property type="match status" value="1"/>
</dbReference>
<organism evidence="3">
    <name type="scientific">Medioppia subpectinata</name>
    <dbReference type="NCBI Taxonomy" id="1979941"/>
    <lineage>
        <taxon>Eukaryota</taxon>
        <taxon>Metazoa</taxon>
        <taxon>Ecdysozoa</taxon>
        <taxon>Arthropoda</taxon>
        <taxon>Chelicerata</taxon>
        <taxon>Arachnida</taxon>
        <taxon>Acari</taxon>
        <taxon>Acariformes</taxon>
        <taxon>Sarcoptiformes</taxon>
        <taxon>Oribatida</taxon>
        <taxon>Brachypylina</taxon>
        <taxon>Oppioidea</taxon>
        <taxon>Oppiidae</taxon>
        <taxon>Medioppia</taxon>
    </lineage>
</organism>
<keyword evidence="2" id="KW-1133">Transmembrane helix</keyword>
<name>A0A7R9KUV9_9ACAR</name>
<evidence type="ECO:0000313" key="3">
    <source>
        <dbReference type="EMBL" id="CAD7628729.1"/>
    </source>
</evidence>
<dbReference type="InterPro" id="IPR039989">
    <property type="entry name" value="NUDT9"/>
</dbReference>
<dbReference type="AlphaFoldDB" id="A0A7R9KUV9"/>
<feature type="transmembrane region" description="Helical" evidence="2">
    <location>
        <begin position="50"/>
        <end position="68"/>
    </location>
</feature>
<dbReference type="InterPro" id="IPR015797">
    <property type="entry name" value="NUDIX_hydrolase-like_dom_sf"/>
</dbReference>